<dbReference type="Proteomes" id="UP001215956">
    <property type="component" value="Unassembled WGS sequence"/>
</dbReference>
<gene>
    <name evidence="1" type="ORF">P0O24_05270</name>
</gene>
<evidence type="ECO:0000313" key="1">
    <source>
        <dbReference type="EMBL" id="MDF0592990.1"/>
    </source>
</evidence>
<keyword evidence="2" id="KW-1185">Reference proteome</keyword>
<dbReference type="RefSeq" id="WP_316968695.1">
    <property type="nucleotide sequence ID" value="NZ_JARFPL010000012.1"/>
</dbReference>
<sequence length="119" mass="12775">MLRQLAVYALVGGRGAGGRAAILYPTTAPGAEEAEIEVRDPVGGGGGRGLVVLRPVDLYKLNDLISGGRAYRDRAEYARRLAFGDEIPSLGENLRNGDPGESNDRSHIPHLNFLNQVFC</sequence>
<proteinExistence type="predicted"/>
<dbReference type="EMBL" id="JARFPL010000012">
    <property type="protein sequence ID" value="MDF0592990.1"/>
    <property type="molecule type" value="Genomic_DNA"/>
</dbReference>
<reference evidence="1 2" key="1">
    <citation type="submission" date="2023-03" db="EMBL/GenBank/DDBJ databases">
        <title>Whole genome sequencing of Methanotrichaceae archaeon M04Ac.</title>
        <authorList>
            <person name="Khomyakova M.A."/>
            <person name="Merkel A.Y."/>
            <person name="Slobodkin A.I."/>
        </authorList>
    </citation>
    <scope>NUCLEOTIDE SEQUENCE [LARGE SCALE GENOMIC DNA]</scope>
    <source>
        <strain evidence="1 2">M04Ac</strain>
    </source>
</reference>
<evidence type="ECO:0000313" key="2">
    <source>
        <dbReference type="Proteomes" id="UP001215956"/>
    </source>
</evidence>
<comment type="caution">
    <text evidence="1">The sequence shown here is derived from an EMBL/GenBank/DDBJ whole genome shotgun (WGS) entry which is preliminary data.</text>
</comment>
<protein>
    <submittedName>
        <fullName evidence="1">Uncharacterized protein</fullName>
    </submittedName>
</protein>
<organism evidence="1 2">
    <name type="scientific">Candidatus Methanocrinis alkalitolerans</name>
    <dbReference type="NCBI Taxonomy" id="3033395"/>
    <lineage>
        <taxon>Archaea</taxon>
        <taxon>Methanobacteriati</taxon>
        <taxon>Methanobacteriota</taxon>
        <taxon>Stenosarchaea group</taxon>
        <taxon>Methanomicrobia</taxon>
        <taxon>Methanotrichales</taxon>
        <taxon>Methanotrichaceae</taxon>
        <taxon>Methanocrinis</taxon>
    </lineage>
</organism>
<accession>A0ABT5XEB1</accession>
<name>A0ABT5XEB1_9EURY</name>